<comment type="caution">
    <text evidence="4">The sequence shown here is derived from an EMBL/GenBank/DDBJ whole genome shotgun (WGS) entry which is preliminary data.</text>
</comment>
<dbReference type="GO" id="GO:0004553">
    <property type="term" value="F:hydrolase activity, hydrolyzing O-glycosyl compounds"/>
    <property type="evidence" value="ECO:0007669"/>
    <property type="project" value="TreeGrafter"/>
</dbReference>
<feature type="domain" description="Trehalase-like N-terminal" evidence="3">
    <location>
        <begin position="8"/>
        <end position="173"/>
    </location>
</feature>
<dbReference type="SUPFAM" id="SSF48208">
    <property type="entry name" value="Six-hairpin glycosidases"/>
    <property type="match status" value="1"/>
</dbReference>
<feature type="compositionally biased region" description="Gly residues" evidence="1">
    <location>
        <begin position="618"/>
        <end position="628"/>
    </location>
</feature>
<dbReference type="Gene3D" id="1.50.10.10">
    <property type="match status" value="1"/>
</dbReference>
<protein>
    <submittedName>
        <fullName evidence="4">Glucoamylase</fullName>
    </submittedName>
</protein>
<dbReference type="InterPro" id="IPR012341">
    <property type="entry name" value="6hp_glycosidase-like_sf"/>
</dbReference>
<gene>
    <name evidence="4" type="ORF">NS359_07160</name>
</gene>
<organism evidence="4 5">
    <name type="scientific">Curtobacterium oceanosedimentum</name>
    <dbReference type="NCBI Taxonomy" id="465820"/>
    <lineage>
        <taxon>Bacteria</taxon>
        <taxon>Bacillati</taxon>
        <taxon>Actinomycetota</taxon>
        <taxon>Actinomycetes</taxon>
        <taxon>Micrococcales</taxon>
        <taxon>Microbacteriaceae</taxon>
        <taxon>Curtobacterium</taxon>
    </lineage>
</organism>
<feature type="region of interest" description="Disordered" evidence="1">
    <location>
        <begin position="597"/>
        <end position="628"/>
    </location>
</feature>
<evidence type="ECO:0000259" key="3">
    <source>
        <dbReference type="Pfam" id="PF19291"/>
    </source>
</evidence>
<feature type="domain" description="GH15-like" evidence="2">
    <location>
        <begin position="543"/>
        <end position="590"/>
    </location>
</feature>
<feature type="domain" description="GH15-like" evidence="2">
    <location>
        <begin position="224"/>
        <end position="538"/>
    </location>
</feature>
<accession>A0A147DRC1</accession>
<evidence type="ECO:0000313" key="5">
    <source>
        <dbReference type="Proteomes" id="UP000072763"/>
    </source>
</evidence>
<dbReference type="InterPro" id="IPR008928">
    <property type="entry name" value="6-hairpin_glycosidase_sf"/>
</dbReference>
<dbReference type="InterPro" id="IPR011613">
    <property type="entry name" value="GH15-like"/>
</dbReference>
<dbReference type="RefSeq" id="WP_058749572.1">
    <property type="nucleotide sequence ID" value="NZ_LDRC01000034.1"/>
</dbReference>
<dbReference type="PATRIC" id="fig|465820.4.peg.1516"/>
<dbReference type="InterPro" id="IPR045582">
    <property type="entry name" value="Trehalase-like_N"/>
</dbReference>
<proteinExistence type="predicted"/>
<dbReference type="PANTHER" id="PTHR31616">
    <property type="entry name" value="TREHALASE"/>
    <property type="match status" value="1"/>
</dbReference>
<dbReference type="GO" id="GO:0005975">
    <property type="term" value="P:carbohydrate metabolic process"/>
    <property type="evidence" value="ECO:0007669"/>
    <property type="project" value="InterPro"/>
</dbReference>
<evidence type="ECO:0000313" key="4">
    <source>
        <dbReference type="EMBL" id="KTR52216.1"/>
    </source>
</evidence>
<reference evidence="4 5" key="1">
    <citation type="journal article" date="2016" name="Front. Microbiol.">
        <title>Genomic Resource of Rice Seed Associated Bacteria.</title>
        <authorList>
            <person name="Midha S."/>
            <person name="Bansal K."/>
            <person name="Sharma S."/>
            <person name="Kumar N."/>
            <person name="Patil P.P."/>
            <person name="Chaudhry V."/>
            <person name="Patil P.B."/>
        </authorList>
    </citation>
    <scope>NUCLEOTIDE SEQUENCE [LARGE SCALE GENOMIC DNA]</scope>
    <source>
        <strain evidence="4 5">NS359</strain>
    </source>
</reference>
<evidence type="ECO:0000256" key="1">
    <source>
        <dbReference type="SAM" id="MobiDB-lite"/>
    </source>
</evidence>
<dbReference type="STRING" id="465820.NS263_13390"/>
<dbReference type="Pfam" id="PF19291">
    <property type="entry name" value="TREH_N"/>
    <property type="match status" value="1"/>
</dbReference>
<dbReference type="Proteomes" id="UP000072763">
    <property type="component" value="Unassembled WGS sequence"/>
</dbReference>
<dbReference type="EMBL" id="LDRC01000034">
    <property type="protein sequence ID" value="KTR52216.1"/>
    <property type="molecule type" value="Genomic_DNA"/>
</dbReference>
<evidence type="ECO:0000259" key="2">
    <source>
        <dbReference type="Pfam" id="PF00723"/>
    </source>
</evidence>
<dbReference type="OrthoDB" id="3902805at2"/>
<sequence length="628" mass="69301">MSTATPPNRIEDHALIGDTYTAALVGRDGTIDWACLPRFDSPSTFASLLGTEDHGHWSLRPTDPDATSTRRHHPDTLVLSTVWTTSTGVVEVTDLMPIGAHRASIIRRVRGLQGSVEIEQTLRIRFDYARALPWVRQIGGDEDPALLATAGPGSVIVRGVRFRADDHRHTHTVTVHDGDVVDTVLTWYPSHREPPEPLDVDAALQATERWWRDWMATAHTEGPYAEASRRSLLLLRAMTHGQTGGVVAAATTSLPEDPGGERNWDYRYVWLRDASLALASLIAHGYRDEAMHWRGWLLRAIAGDPADVQIMYGIAGERELPERTLDGLPGYLDSTPVRLGNGASTQYQGDVFGEVLAALHDARELGVEENADSWALQRALLGYVEEHWQQPDNGIWEMRGPRRHFTHSRAMIWAAFDRGVAAVEEFGLEGPVDRWRQLRDEVRAEIEEHGWNAERGSYRQHYDTDEVDASLLVLPQIGYVPADDPRMTGTVAAIEQDLRVGDHGLVLRYRTTSGFDGLSGSEHPFLACSFWLVEQYAASGRVEDAERLMDVLVGYANDVGMLSEEIDVATGHHIGNTPQVLSHLTLVSAADAIARARGTSSGHRTRLAVHDGGTRSWTGGGRRAGAPS</sequence>
<dbReference type="PANTHER" id="PTHR31616:SF0">
    <property type="entry name" value="GLUCAN 1,4-ALPHA-GLUCOSIDASE"/>
    <property type="match status" value="1"/>
</dbReference>
<name>A0A147DRC1_9MICO</name>
<dbReference type="AlphaFoldDB" id="A0A147DRC1"/>
<dbReference type="Pfam" id="PF00723">
    <property type="entry name" value="Glyco_hydro_15"/>
    <property type="match status" value="2"/>
</dbReference>